<feature type="compositionally biased region" description="Acidic residues" evidence="1">
    <location>
        <begin position="337"/>
        <end position="359"/>
    </location>
</feature>
<feature type="transmembrane region" description="Helical" evidence="2">
    <location>
        <begin position="441"/>
        <end position="464"/>
    </location>
</feature>
<protein>
    <recommendedName>
        <fullName evidence="3">SUEL-type lectin domain-containing protein</fullName>
    </recommendedName>
</protein>
<dbReference type="Gene3D" id="2.60.120.740">
    <property type="match status" value="2"/>
</dbReference>
<dbReference type="CDD" id="cd22829">
    <property type="entry name" value="Gal_Rha_Lectin_EVA1_EVA1C_rpt2"/>
    <property type="match status" value="1"/>
</dbReference>
<keyword evidence="2" id="KW-0472">Membrane</keyword>
<dbReference type="OrthoDB" id="5970528at2759"/>
<evidence type="ECO:0000256" key="2">
    <source>
        <dbReference type="SAM" id="Phobius"/>
    </source>
</evidence>
<keyword evidence="2" id="KW-1133">Transmembrane helix</keyword>
<name>A0A6V7U954_MELEN</name>
<proteinExistence type="predicted"/>
<feature type="transmembrane region" description="Helical" evidence="2">
    <location>
        <begin position="9"/>
        <end position="31"/>
    </location>
</feature>
<dbReference type="PROSITE" id="PS50228">
    <property type="entry name" value="SUEL_LECTIN"/>
    <property type="match status" value="2"/>
</dbReference>
<dbReference type="Pfam" id="PF02140">
    <property type="entry name" value="SUEL_Lectin"/>
    <property type="match status" value="1"/>
</dbReference>
<dbReference type="Proteomes" id="UP000580250">
    <property type="component" value="Unassembled WGS sequence"/>
</dbReference>
<dbReference type="InterPro" id="IPR000922">
    <property type="entry name" value="Lectin_gal-bd_dom"/>
</dbReference>
<gene>
    <name evidence="4" type="ORF">MENT_LOCUS9797</name>
</gene>
<accession>A0A6V7U954</accession>
<dbReference type="PANTHER" id="PTHR46780">
    <property type="entry name" value="PROTEIN EVA-1"/>
    <property type="match status" value="1"/>
</dbReference>
<evidence type="ECO:0000313" key="4">
    <source>
        <dbReference type="EMBL" id="CAD2149769.1"/>
    </source>
</evidence>
<dbReference type="AlphaFoldDB" id="A0A6V7U954"/>
<evidence type="ECO:0000256" key="1">
    <source>
        <dbReference type="SAM" id="MobiDB-lite"/>
    </source>
</evidence>
<feature type="region of interest" description="Disordered" evidence="1">
    <location>
        <begin position="335"/>
        <end position="382"/>
    </location>
</feature>
<dbReference type="GO" id="GO:0030246">
    <property type="term" value="F:carbohydrate binding"/>
    <property type="evidence" value="ECO:0007669"/>
    <property type="project" value="InterPro"/>
</dbReference>
<comment type="caution">
    <text evidence="4">The sequence shown here is derived from an EMBL/GenBank/DDBJ whole genome shotgun (WGS) entry which is preliminary data.</text>
</comment>
<feature type="domain" description="SUEL-type lectin" evidence="3">
    <location>
        <begin position="173"/>
        <end position="283"/>
    </location>
</feature>
<evidence type="ECO:0000313" key="5">
    <source>
        <dbReference type="Proteomes" id="UP000580250"/>
    </source>
</evidence>
<keyword evidence="2" id="KW-0812">Transmembrane</keyword>
<feature type="domain" description="SUEL-type lectin" evidence="3">
    <location>
        <begin position="63"/>
        <end position="164"/>
    </location>
</feature>
<organism evidence="4 5">
    <name type="scientific">Meloidogyne enterolobii</name>
    <name type="common">Root-knot nematode worm</name>
    <name type="synonym">Meloidogyne mayaguensis</name>
    <dbReference type="NCBI Taxonomy" id="390850"/>
    <lineage>
        <taxon>Eukaryota</taxon>
        <taxon>Metazoa</taxon>
        <taxon>Ecdysozoa</taxon>
        <taxon>Nematoda</taxon>
        <taxon>Chromadorea</taxon>
        <taxon>Rhabditida</taxon>
        <taxon>Tylenchina</taxon>
        <taxon>Tylenchomorpha</taxon>
        <taxon>Tylenchoidea</taxon>
        <taxon>Meloidogynidae</taxon>
        <taxon>Meloidogyninae</taxon>
        <taxon>Meloidogyne</taxon>
    </lineage>
</organism>
<dbReference type="InterPro" id="IPR043159">
    <property type="entry name" value="Lectin_gal-bd_sf"/>
</dbReference>
<dbReference type="CDD" id="cd22828">
    <property type="entry name" value="Gal_Rha_Lectin_EVA1_EVA1C_rpt1"/>
    <property type="match status" value="1"/>
</dbReference>
<reference evidence="4 5" key="1">
    <citation type="submission" date="2020-08" db="EMBL/GenBank/DDBJ databases">
        <authorList>
            <person name="Koutsovoulos G."/>
            <person name="Danchin GJ E."/>
        </authorList>
    </citation>
    <scope>NUCLEOTIDE SEQUENCE [LARGE SCALE GENOMIC DNA]</scope>
</reference>
<evidence type="ECO:0000259" key="3">
    <source>
        <dbReference type="PROSITE" id="PS50228"/>
    </source>
</evidence>
<sequence>MYFYFKINFLFYFSFFPFIFKILFLFILIIYSQQQQIFQEQNIRSELVEALLTDSLRLRLIQACQNDRVNLQCPKNTYISPHNAFFGRLVPSSELCPFTSNLKIKENFGGKEDTSCDFAETLSRVTDLCRAKRKCRLKVEPEVFGEKDPCPNTGKYLQIGYKCTPVSFEDQNFCEGQQTRLGCARGQRLSIYSAHYGRSSNGQQTYCGGKGQQKQEGNVVRGNKNVRQLSSNDCLLDVLPQIASHCHAQPWCSFQVNDYFLGIPCQQQQQNNLKYLSVIFACVDEEVFSEGALSGRLEAMGQLKKELDSFQRQNNNSNNLIPQKSANPRIERHPLLAEDEEEEDENEDFDHEEDEEDEYGDKKKKKEEEGNNMNKLEEKNEEVIQVKEKETIENIKEKTISVKIPEKESNNQEERDIININNNVDWKPAWPLLNDRRHEALLFLLLLLSFFLSILILLCACLMWQCRARAKERRDRRRAEEREAAANLRLCHGFGCGSGGVVYPDSSEGGSSHRLISSFQPPPPPPISLPSAATHSFGGGHYSTDIYHGCYGPTTGSSGPGSIYGGGGGGVVNCHQHWNGFIGGNNLLDNEGEESTELLRKFNNQQSIQHQQQPSSLHRYS</sequence>
<dbReference type="EMBL" id="CAJEWN010000044">
    <property type="protein sequence ID" value="CAD2149769.1"/>
    <property type="molecule type" value="Genomic_DNA"/>
</dbReference>